<dbReference type="Proteomes" id="UP000225706">
    <property type="component" value="Unassembled WGS sequence"/>
</dbReference>
<dbReference type="PROSITE" id="PS50206">
    <property type="entry name" value="RHODANESE_3"/>
    <property type="match status" value="1"/>
</dbReference>
<dbReference type="InterPro" id="IPR036873">
    <property type="entry name" value="Rhodanese-like_dom_sf"/>
</dbReference>
<dbReference type="AlphaFoldDB" id="A0A2B4SXH5"/>
<dbReference type="SUPFAM" id="SSF52821">
    <property type="entry name" value="Rhodanese/Cell cycle control phosphatase"/>
    <property type="match status" value="1"/>
</dbReference>
<dbReference type="InterPro" id="IPR001763">
    <property type="entry name" value="Rhodanese-like_dom"/>
</dbReference>
<comment type="caution">
    <text evidence="2">The sequence shown here is derived from an EMBL/GenBank/DDBJ whole genome shotgun (WGS) entry which is preliminary data.</text>
</comment>
<dbReference type="SMART" id="SM00450">
    <property type="entry name" value="RHOD"/>
    <property type="match status" value="1"/>
</dbReference>
<gene>
    <name evidence="2" type="primary">Tstd3</name>
    <name evidence="2" type="ORF">AWC38_SpisGene1456</name>
</gene>
<dbReference type="STRING" id="50429.A0A2B4SXH5"/>
<dbReference type="Gene3D" id="3.40.250.10">
    <property type="entry name" value="Rhodanese-like domain"/>
    <property type="match status" value="1"/>
</dbReference>
<keyword evidence="2" id="KW-0808">Transferase</keyword>
<proteinExistence type="predicted"/>
<protein>
    <submittedName>
        <fullName evidence="2">Thiosulfate sulfurtransferase/rhodanese-like domain-containing protein 3</fullName>
    </submittedName>
</protein>
<dbReference type="OrthoDB" id="566238at2759"/>
<organism evidence="2 3">
    <name type="scientific">Stylophora pistillata</name>
    <name type="common">Smooth cauliflower coral</name>
    <dbReference type="NCBI Taxonomy" id="50429"/>
    <lineage>
        <taxon>Eukaryota</taxon>
        <taxon>Metazoa</taxon>
        <taxon>Cnidaria</taxon>
        <taxon>Anthozoa</taxon>
        <taxon>Hexacorallia</taxon>
        <taxon>Scleractinia</taxon>
        <taxon>Astrocoeniina</taxon>
        <taxon>Pocilloporidae</taxon>
        <taxon>Stylophora</taxon>
    </lineage>
</organism>
<evidence type="ECO:0000313" key="3">
    <source>
        <dbReference type="Proteomes" id="UP000225706"/>
    </source>
</evidence>
<keyword evidence="3" id="KW-1185">Reference proteome</keyword>
<name>A0A2B4SXH5_STYPI</name>
<evidence type="ECO:0000313" key="2">
    <source>
        <dbReference type="EMBL" id="PFX33580.1"/>
    </source>
</evidence>
<dbReference type="EMBL" id="LSMT01000010">
    <property type="protein sequence ID" value="PFX33580.1"/>
    <property type="molecule type" value="Genomic_DNA"/>
</dbReference>
<sequence>MASRAVGRLTKSIFSQNVLPRAVLSQGLSSHPNASPRDRIWSCRKETDRSQVGLECLKDMVIDGDLQLFDVREPHELVSLGKIPKSVNIPLAEIVEAFGMSPSDFEKKYGVRKPDVKDENLIFHCQTGRRARKAMESVKGLGFEKASRLVGEWSELDFYIKRKPHSTPRKITFER</sequence>
<feature type="domain" description="Rhodanese" evidence="1">
    <location>
        <begin position="62"/>
        <end position="162"/>
    </location>
</feature>
<dbReference type="PANTHER" id="PTHR44086:SF14">
    <property type="entry name" value="RHODANESE DOMAIN-CONTAINING PROTEIN"/>
    <property type="match status" value="1"/>
</dbReference>
<dbReference type="PANTHER" id="PTHR44086">
    <property type="entry name" value="THIOSULFATE SULFURTRANSFERASE RDL2, MITOCHONDRIAL-RELATED"/>
    <property type="match status" value="1"/>
</dbReference>
<evidence type="ECO:0000259" key="1">
    <source>
        <dbReference type="PROSITE" id="PS50206"/>
    </source>
</evidence>
<accession>A0A2B4SXH5</accession>
<dbReference type="GO" id="GO:0016740">
    <property type="term" value="F:transferase activity"/>
    <property type="evidence" value="ECO:0007669"/>
    <property type="project" value="UniProtKB-KW"/>
</dbReference>
<reference evidence="3" key="1">
    <citation type="journal article" date="2017" name="bioRxiv">
        <title>Comparative analysis of the genomes of Stylophora pistillata and Acropora digitifera provides evidence for extensive differences between species of corals.</title>
        <authorList>
            <person name="Voolstra C.R."/>
            <person name="Li Y."/>
            <person name="Liew Y.J."/>
            <person name="Baumgarten S."/>
            <person name="Zoccola D."/>
            <person name="Flot J.-F."/>
            <person name="Tambutte S."/>
            <person name="Allemand D."/>
            <person name="Aranda M."/>
        </authorList>
    </citation>
    <scope>NUCLEOTIDE SEQUENCE [LARGE SCALE GENOMIC DNA]</scope>
</reference>
<dbReference type="Pfam" id="PF00581">
    <property type="entry name" value="Rhodanese"/>
    <property type="match status" value="1"/>
</dbReference>